<name>A0ACB9HSW4_9ASTR</name>
<gene>
    <name evidence="1" type="ORF">L1987_33668</name>
</gene>
<protein>
    <submittedName>
        <fullName evidence="1">Uncharacterized protein</fullName>
    </submittedName>
</protein>
<sequence>MLYNHFRHQTLHHLLEKCQSMRKLKLIHAQIILHGLHQETFTVSKLISFCAVSETGDLQYARQMFDHLPQPNKHMYNSLIRGYTNRDNPIKALHLFHQMTCVGISPNEYTYPLVLKVCVVLARLLDGVSMHARVIKSGFESHVYVQNGLISVYCSCGDIKDSRKVFDDMFDKSVVSWNTVIGGYAKLGDCKEAFLLFKNMRELGVESDDFTFVNLLSVCSQNCQEVLGGLLHSYIVTTGARIDIYVQNAIVDMYAKCGHLQSAQAFFDRMNHRNVVSWTSMVSAYAKYGLVEPAKNLFYQMPVKNVVSWNSMISCYLQKGWCNEALGLYNDMFKAGVTPDESTLASVLSACCQLGDLETGKSIHKYISSNYVTPSVTLYNSLIDLYAKCGLLETSWCLFFEMPEKNHVSWNVMIGALALHGCGFEAVELFESMQAHGIHPDDITFMGLLSACCHSGLTELGKYYFGKMTSVYKVPHKIEHYACMIDLFGRLGLFGDAIKLINQMPMKPDVVVWGALLGACRIHGNVEIGKQILKQVLELEPYTSGIYVLVSNMFCEAKRWQDVKSIRKLMKDQGIKKSGGVSSVEVDGNSYEFMVDDKRNELSSNVYELLDQLTLHLKSLEMEYDIWQLSNVGSLLIIF</sequence>
<dbReference type="EMBL" id="CM042028">
    <property type="protein sequence ID" value="KAI3798393.1"/>
    <property type="molecule type" value="Genomic_DNA"/>
</dbReference>
<organism evidence="1 2">
    <name type="scientific">Smallanthus sonchifolius</name>
    <dbReference type="NCBI Taxonomy" id="185202"/>
    <lineage>
        <taxon>Eukaryota</taxon>
        <taxon>Viridiplantae</taxon>
        <taxon>Streptophyta</taxon>
        <taxon>Embryophyta</taxon>
        <taxon>Tracheophyta</taxon>
        <taxon>Spermatophyta</taxon>
        <taxon>Magnoliopsida</taxon>
        <taxon>eudicotyledons</taxon>
        <taxon>Gunneridae</taxon>
        <taxon>Pentapetalae</taxon>
        <taxon>asterids</taxon>
        <taxon>campanulids</taxon>
        <taxon>Asterales</taxon>
        <taxon>Asteraceae</taxon>
        <taxon>Asteroideae</taxon>
        <taxon>Heliantheae alliance</taxon>
        <taxon>Millerieae</taxon>
        <taxon>Smallanthus</taxon>
    </lineage>
</organism>
<dbReference type="Proteomes" id="UP001056120">
    <property type="component" value="Linkage Group LG11"/>
</dbReference>
<comment type="caution">
    <text evidence="1">The sequence shown here is derived from an EMBL/GenBank/DDBJ whole genome shotgun (WGS) entry which is preliminary data.</text>
</comment>
<keyword evidence="2" id="KW-1185">Reference proteome</keyword>
<evidence type="ECO:0000313" key="1">
    <source>
        <dbReference type="EMBL" id="KAI3798393.1"/>
    </source>
</evidence>
<proteinExistence type="predicted"/>
<reference evidence="1 2" key="2">
    <citation type="journal article" date="2022" name="Mol. Ecol. Resour.">
        <title>The genomes of chicory, endive, great burdock and yacon provide insights into Asteraceae paleo-polyploidization history and plant inulin production.</title>
        <authorList>
            <person name="Fan W."/>
            <person name="Wang S."/>
            <person name="Wang H."/>
            <person name="Wang A."/>
            <person name="Jiang F."/>
            <person name="Liu H."/>
            <person name="Zhao H."/>
            <person name="Xu D."/>
            <person name="Zhang Y."/>
        </authorList>
    </citation>
    <scope>NUCLEOTIDE SEQUENCE [LARGE SCALE GENOMIC DNA]</scope>
    <source>
        <strain evidence="2">cv. Yunnan</strain>
        <tissue evidence="1">Leaves</tissue>
    </source>
</reference>
<accession>A0ACB9HSW4</accession>
<reference evidence="2" key="1">
    <citation type="journal article" date="2022" name="Mol. Ecol. Resour.">
        <title>The genomes of chicory, endive, great burdock and yacon provide insights into Asteraceae palaeo-polyploidization history and plant inulin production.</title>
        <authorList>
            <person name="Fan W."/>
            <person name="Wang S."/>
            <person name="Wang H."/>
            <person name="Wang A."/>
            <person name="Jiang F."/>
            <person name="Liu H."/>
            <person name="Zhao H."/>
            <person name="Xu D."/>
            <person name="Zhang Y."/>
        </authorList>
    </citation>
    <scope>NUCLEOTIDE SEQUENCE [LARGE SCALE GENOMIC DNA]</scope>
    <source>
        <strain evidence="2">cv. Yunnan</strain>
    </source>
</reference>
<evidence type="ECO:0000313" key="2">
    <source>
        <dbReference type="Proteomes" id="UP001056120"/>
    </source>
</evidence>